<dbReference type="Proteomes" id="UP000332933">
    <property type="component" value="Unassembled WGS sequence"/>
</dbReference>
<dbReference type="GO" id="GO:0005576">
    <property type="term" value="C:extracellular region"/>
    <property type="evidence" value="ECO:0007669"/>
    <property type="project" value="InterPro"/>
</dbReference>
<accession>A0A485LNJ1</accession>
<evidence type="ECO:0000313" key="4">
    <source>
        <dbReference type="EMBL" id="VFU00417.1"/>
    </source>
</evidence>
<evidence type="ECO:0000256" key="2">
    <source>
        <dbReference type="SAM" id="SignalP"/>
    </source>
</evidence>
<dbReference type="Gene3D" id="1.10.239.10">
    <property type="entry name" value="Elicitin domain"/>
    <property type="match status" value="1"/>
</dbReference>
<keyword evidence="2" id="KW-0732">Signal</keyword>
<name>A0A485LNJ1_9STRA</name>
<dbReference type="EMBL" id="VJMH01007305">
    <property type="protein sequence ID" value="KAF0684246.1"/>
    <property type="molecule type" value="Genomic_DNA"/>
</dbReference>
<dbReference type="OrthoDB" id="72627at2759"/>
<feature type="chain" id="PRO_5036116576" evidence="2">
    <location>
        <begin position="19"/>
        <end position="289"/>
    </location>
</feature>
<evidence type="ECO:0000313" key="5">
    <source>
        <dbReference type="Proteomes" id="UP000332933"/>
    </source>
</evidence>
<keyword evidence="5" id="KW-1185">Reference proteome</keyword>
<keyword evidence="1" id="KW-0812">Transmembrane</keyword>
<dbReference type="EMBL" id="CAADRA010007331">
    <property type="protein sequence ID" value="VFU00417.1"/>
    <property type="molecule type" value="Genomic_DNA"/>
</dbReference>
<keyword evidence="1" id="KW-1133">Transmembrane helix</keyword>
<feature type="transmembrane region" description="Helical" evidence="1">
    <location>
        <begin position="248"/>
        <end position="271"/>
    </location>
</feature>
<reference evidence="4 5" key="1">
    <citation type="submission" date="2019-03" db="EMBL/GenBank/DDBJ databases">
        <authorList>
            <person name="Gaulin E."/>
            <person name="Dumas B."/>
        </authorList>
    </citation>
    <scope>NUCLEOTIDE SEQUENCE [LARGE SCALE GENOMIC DNA]</scope>
    <source>
        <strain evidence="4">CBS 568.67</strain>
    </source>
</reference>
<feature type="signal peptide" evidence="2">
    <location>
        <begin position="1"/>
        <end position="18"/>
    </location>
</feature>
<reference evidence="3" key="2">
    <citation type="submission" date="2019-06" db="EMBL/GenBank/DDBJ databases">
        <title>Genomics analysis of Aphanomyces spp. identifies a new class of oomycete effector associated with host adaptation.</title>
        <authorList>
            <person name="Gaulin E."/>
        </authorList>
    </citation>
    <scope>NUCLEOTIDE SEQUENCE</scope>
    <source>
        <strain evidence="3">CBS 578.67</strain>
    </source>
</reference>
<gene>
    <name evidence="4" type="primary">Aste57867_23772</name>
    <name evidence="3" type="ORF">As57867_023699</name>
    <name evidence="4" type="ORF">ASTE57867_23772</name>
</gene>
<sequence length="289" mass="30215">MPLLLLATILAVAAVATTTSPPCTPAQFTAVHNSSFLSAYFIPCAVDMSLPSGTDLTEFQPTPAQLAAARDSDSCQWLFGDVQVAAAAAHCEDLDVVANNITYNMFLSWVDIRALPKAAVACNRTQLAATLAATAAVSSFAPCLAAAGMNATSTTFATVPTPDQLTQLRNNDQCTSLFGELQAALDHAAAANDCAILGTGTPLHAIGRLSFDSAMDWLGLLSAIHFQASPHSSAVIEFGTHPEMQHGAAVVLSTMLAGTCLAAVVFVVYSYHRVGVVPPAMEERHRLLV</sequence>
<keyword evidence="1" id="KW-0472">Membrane</keyword>
<organism evidence="4 5">
    <name type="scientific">Aphanomyces stellatus</name>
    <dbReference type="NCBI Taxonomy" id="120398"/>
    <lineage>
        <taxon>Eukaryota</taxon>
        <taxon>Sar</taxon>
        <taxon>Stramenopiles</taxon>
        <taxon>Oomycota</taxon>
        <taxon>Saprolegniomycetes</taxon>
        <taxon>Saprolegniales</taxon>
        <taxon>Verrucalvaceae</taxon>
        <taxon>Aphanomyces</taxon>
    </lineage>
</organism>
<dbReference type="InterPro" id="IPR036470">
    <property type="entry name" value="Elicitin_sf"/>
</dbReference>
<protein>
    <submittedName>
        <fullName evidence="4">Aste57867_23772 protein</fullName>
    </submittedName>
</protein>
<evidence type="ECO:0000313" key="3">
    <source>
        <dbReference type="EMBL" id="KAF0684246.1"/>
    </source>
</evidence>
<dbReference type="AlphaFoldDB" id="A0A485LNJ1"/>
<evidence type="ECO:0000256" key="1">
    <source>
        <dbReference type="SAM" id="Phobius"/>
    </source>
</evidence>
<proteinExistence type="predicted"/>